<feature type="region of interest" description="Disordered" evidence="1">
    <location>
        <begin position="326"/>
        <end position="355"/>
    </location>
</feature>
<feature type="region of interest" description="Disordered" evidence="1">
    <location>
        <begin position="1"/>
        <end position="37"/>
    </location>
</feature>
<dbReference type="EMBL" id="JAXCGZ010018896">
    <property type="protein sequence ID" value="KAK7067229.1"/>
    <property type="molecule type" value="Genomic_DNA"/>
</dbReference>
<evidence type="ECO:0000256" key="1">
    <source>
        <dbReference type="SAM" id="MobiDB-lite"/>
    </source>
</evidence>
<feature type="compositionally biased region" description="Acidic residues" evidence="1">
    <location>
        <begin position="170"/>
        <end position="214"/>
    </location>
</feature>
<name>A0AAN8WTN8_HALRR</name>
<feature type="region of interest" description="Disordered" evidence="1">
    <location>
        <begin position="163"/>
        <end position="313"/>
    </location>
</feature>
<proteinExistence type="predicted"/>
<evidence type="ECO:0000313" key="2">
    <source>
        <dbReference type="EMBL" id="KAK7067229.1"/>
    </source>
</evidence>
<feature type="compositionally biased region" description="Polar residues" evidence="1">
    <location>
        <begin position="1"/>
        <end position="16"/>
    </location>
</feature>
<feature type="compositionally biased region" description="Acidic residues" evidence="1">
    <location>
        <begin position="267"/>
        <end position="313"/>
    </location>
</feature>
<feature type="non-terminal residue" evidence="2">
    <location>
        <position position="725"/>
    </location>
</feature>
<feature type="compositionally biased region" description="Acidic residues" evidence="1">
    <location>
        <begin position="221"/>
        <end position="231"/>
    </location>
</feature>
<keyword evidence="3" id="KW-1185">Reference proteome</keyword>
<feature type="region of interest" description="Disordered" evidence="1">
    <location>
        <begin position="584"/>
        <end position="667"/>
    </location>
</feature>
<dbReference type="PANTHER" id="PTHR48209:SF2">
    <property type="entry name" value="FI24008P1"/>
    <property type="match status" value="1"/>
</dbReference>
<dbReference type="AlphaFoldDB" id="A0AAN8WTN8"/>
<organism evidence="2 3">
    <name type="scientific">Halocaridina rubra</name>
    <name type="common">Hawaiian red shrimp</name>
    <dbReference type="NCBI Taxonomy" id="373956"/>
    <lineage>
        <taxon>Eukaryota</taxon>
        <taxon>Metazoa</taxon>
        <taxon>Ecdysozoa</taxon>
        <taxon>Arthropoda</taxon>
        <taxon>Crustacea</taxon>
        <taxon>Multicrustacea</taxon>
        <taxon>Malacostraca</taxon>
        <taxon>Eumalacostraca</taxon>
        <taxon>Eucarida</taxon>
        <taxon>Decapoda</taxon>
        <taxon>Pleocyemata</taxon>
        <taxon>Caridea</taxon>
        <taxon>Atyoidea</taxon>
        <taxon>Atyidae</taxon>
        <taxon>Halocaridina</taxon>
    </lineage>
</organism>
<reference evidence="2 3" key="1">
    <citation type="submission" date="2023-11" db="EMBL/GenBank/DDBJ databases">
        <title>Halocaridina rubra genome assembly.</title>
        <authorList>
            <person name="Smith C."/>
        </authorList>
    </citation>
    <scope>NUCLEOTIDE SEQUENCE [LARGE SCALE GENOMIC DNA]</scope>
    <source>
        <strain evidence="2">EP-1</strain>
        <tissue evidence="2">Whole</tissue>
    </source>
</reference>
<comment type="caution">
    <text evidence="2">The sequence shown here is derived from an EMBL/GenBank/DDBJ whole genome shotgun (WGS) entry which is preliminary data.</text>
</comment>
<dbReference type="Proteomes" id="UP001381693">
    <property type="component" value="Unassembled WGS sequence"/>
</dbReference>
<dbReference type="PANTHER" id="PTHR48209">
    <property type="entry name" value="AGL056WP"/>
    <property type="match status" value="1"/>
</dbReference>
<feature type="compositionally biased region" description="Low complexity" evidence="1">
    <location>
        <begin position="591"/>
        <end position="667"/>
    </location>
</feature>
<accession>A0AAN8WTN8</accession>
<protein>
    <submittedName>
        <fullName evidence="2">Uncharacterized protein</fullName>
    </submittedName>
</protein>
<gene>
    <name evidence="2" type="ORF">SK128_012564</name>
</gene>
<evidence type="ECO:0000313" key="3">
    <source>
        <dbReference type="Proteomes" id="UP001381693"/>
    </source>
</evidence>
<sequence>MSLNPTLNGNSPSVYSSGKRYGKNLNDGEYTEKNPYSYKKPAAGSNLFVPSRDAYLEEISHGSRWTKRKQDGKQSLLRGLAAGNGPLNSGSEQNSQIHYHSYGSNERIPVQGNLTNLTLSIISGIRPISLLDYLVIGINSLPEFRNVSVQELKLAEIEGILGGNETTTNFDDDYYYNDDDDENDVSVDTDADDGTVDDGDTSEKDVDEAVDDSDEKYNYDDVSDDIYDSDDYSTNVTPGDDEGSGSAINSNEDYHDEGSGNVINSNEDYDDEDYGDEDYDDLDHDDEDYDGDEDDDDDYFTEYDNGEDSEGEDCVYGYINVCHDDSEEDYNDRERGISNSSVKSGDDSSDEEGHNYHNYNKMTEISGEYLGSVQHGKGIRTEINSNTDSQEKAAYLNQSVPSKHLSREVNSIDIIPTPNVEPFKLNNHYLSLPEDDILISSKRNAHKDNSRLNNSNQYSLFPPEPFTTSIFSVSVPVQTELLNTSNSKKYLEVTPTVLEMSNHPLLYWKEFESSTADLSSLSEEGATSSDHLGRFKRQDYYSYSYYSYYDTDNTYQTDGQDYSGDTGDYYGVSTDYQYEYGDTSVSDYPDSVTTASTASSTTTSSATTDSTIKTTSKPTASSVSTSKKSTASSSSSTNTAVTSVTKTTKSSTSSKLSTSGSSKTTLVTNNINNGIVTVPITFPPGYTTIKSPSGTVIGPDGNISSFGVPQGVVIKQGPNGEVYVK</sequence>